<proteinExistence type="predicted"/>
<accession>A0A3B0ZQC5</accession>
<name>A0A3B0ZQC5_9ZZZZ</name>
<protein>
    <submittedName>
        <fullName evidence="1">Uncharacterized protein</fullName>
    </submittedName>
</protein>
<evidence type="ECO:0000313" key="1">
    <source>
        <dbReference type="EMBL" id="VAW89547.1"/>
    </source>
</evidence>
<organism evidence="1">
    <name type="scientific">hydrothermal vent metagenome</name>
    <dbReference type="NCBI Taxonomy" id="652676"/>
    <lineage>
        <taxon>unclassified sequences</taxon>
        <taxon>metagenomes</taxon>
        <taxon>ecological metagenomes</taxon>
    </lineage>
</organism>
<dbReference type="EMBL" id="UOFP01000278">
    <property type="protein sequence ID" value="VAW89547.1"/>
    <property type="molecule type" value="Genomic_DNA"/>
</dbReference>
<reference evidence="1" key="1">
    <citation type="submission" date="2018-06" db="EMBL/GenBank/DDBJ databases">
        <authorList>
            <person name="Zhirakovskaya E."/>
        </authorList>
    </citation>
    <scope>NUCLEOTIDE SEQUENCE</scope>
</reference>
<sequence>MIKLRRTVTIIALVWMSGQVLADMPYTFSSGSPARASEVNANFQSLDRRISELESQLGASCLAERPHTLTYTLVEAGVGELVQINGVDYRMIKMAFKGFGTDLSYTVKMPMKINDDGSVLTYFNTYHQSNPDIATCSTISGYPASLQFNDSRSVYLNTNGISESHSSIQYSASIWVRVNETSFFLPPYHISEREQATIISPGDYDFTDNITTDAMSHRETLSQHFDDLIDYIVIQQVP</sequence>
<dbReference type="AlphaFoldDB" id="A0A3B0ZQC5"/>
<gene>
    <name evidence="1" type="ORF">MNBD_GAMMA18-490</name>
</gene>